<dbReference type="AlphaFoldDB" id="A0A5P9CQI0"/>
<dbReference type="InterPro" id="IPR021070">
    <property type="entry name" value="Killing_trait_RebB"/>
</dbReference>
<dbReference type="Proteomes" id="UP000326936">
    <property type="component" value="Plasmid pTHAF100_a"/>
</dbReference>
<name>A0A5P9CQI0_9VIBR</name>
<dbReference type="RefSeq" id="WP_152432503.1">
    <property type="nucleotide sequence ID" value="NZ_CBCSDK010000009.1"/>
</dbReference>
<geneLocation type="plasmid" evidence="2">
    <name>pthaf100_a</name>
</geneLocation>
<gene>
    <name evidence="1" type="ORF">FIV01_19135</name>
</gene>
<sequence precursor="true">MSDPVSQSVSEATLLTVGMSSANAAANLINTANTALCLSLMNAVANQQAGNMTRQTSAIQANTGIMSTGSAVQSAVVEKIL</sequence>
<keyword evidence="2" id="KW-1185">Reference proteome</keyword>
<protein>
    <submittedName>
        <fullName evidence="1">Killing trait</fullName>
    </submittedName>
</protein>
<accession>A0A5P9CQI0</accession>
<evidence type="ECO:0000313" key="2">
    <source>
        <dbReference type="Proteomes" id="UP000326936"/>
    </source>
</evidence>
<dbReference type="KEGG" id="vaq:FIV01_19135"/>
<proteinExistence type="predicted"/>
<organism evidence="1 2">
    <name type="scientific">Vibrio aquimaris</name>
    <dbReference type="NCBI Taxonomy" id="2587862"/>
    <lineage>
        <taxon>Bacteria</taxon>
        <taxon>Pseudomonadati</taxon>
        <taxon>Pseudomonadota</taxon>
        <taxon>Gammaproteobacteria</taxon>
        <taxon>Vibrionales</taxon>
        <taxon>Vibrionaceae</taxon>
        <taxon>Vibrio</taxon>
    </lineage>
</organism>
<evidence type="ECO:0000313" key="1">
    <source>
        <dbReference type="EMBL" id="QFT28515.1"/>
    </source>
</evidence>
<dbReference type="EMBL" id="CP045351">
    <property type="protein sequence ID" value="QFT28515.1"/>
    <property type="molecule type" value="Genomic_DNA"/>
</dbReference>
<dbReference type="Pfam" id="PF11747">
    <property type="entry name" value="RebB"/>
    <property type="match status" value="1"/>
</dbReference>
<dbReference type="OrthoDB" id="7066672at2"/>
<keyword evidence="1" id="KW-0614">Plasmid</keyword>
<reference evidence="1 2" key="1">
    <citation type="submission" date="2019-10" db="EMBL/GenBank/DDBJ databases">
        <title>Complete genome sequence of Vibrio sp. strain THAF100, isolated from non-filtered water from the water column of tank 6 of a marine aquarium containing stony-coral fragments. Water maintained at 26 degree C.</title>
        <authorList>
            <person name="Ruckert C."/>
            <person name="Franco A."/>
            <person name="Kalinowski J."/>
            <person name="Glaeser S."/>
        </authorList>
    </citation>
    <scope>NUCLEOTIDE SEQUENCE [LARGE SCALE GENOMIC DNA]</scope>
    <source>
        <strain evidence="1 2">THAF100</strain>
        <plasmid evidence="2">pthaf100_a</plasmid>
    </source>
</reference>